<evidence type="ECO:0000313" key="2">
    <source>
        <dbReference type="Proteomes" id="UP000325187"/>
    </source>
</evidence>
<protein>
    <submittedName>
        <fullName evidence="1">Uncharacterized protein</fullName>
    </submittedName>
</protein>
<sequence length="59" mass="6608">MGNGVYAVPIEDVDEDGCQRYRLWAADRMVIQAIHYRKADGSFSMNKNEAACMAAPKSR</sequence>
<dbReference type="EMBL" id="BKCM01000007">
    <property type="protein sequence ID" value="GER01031.1"/>
    <property type="molecule type" value="Genomic_DNA"/>
</dbReference>
<evidence type="ECO:0000313" key="1">
    <source>
        <dbReference type="EMBL" id="GER01031.1"/>
    </source>
</evidence>
<organism evidence="1 2">
    <name type="scientific">Iodidimonas gelatinilytica</name>
    <dbReference type="NCBI Taxonomy" id="1236966"/>
    <lineage>
        <taxon>Bacteria</taxon>
        <taxon>Pseudomonadati</taxon>
        <taxon>Pseudomonadota</taxon>
        <taxon>Alphaproteobacteria</taxon>
        <taxon>Iodidimonadales</taxon>
        <taxon>Iodidimonadaceae</taxon>
        <taxon>Iodidimonas</taxon>
    </lineage>
</organism>
<dbReference type="RefSeq" id="WP_150002329.1">
    <property type="nucleotide sequence ID" value="NZ_BKCM01000007.1"/>
</dbReference>
<comment type="caution">
    <text evidence="1">The sequence shown here is derived from an EMBL/GenBank/DDBJ whole genome shotgun (WGS) entry which is preliminary data.</text>
</comment>
<keyword evidence="2" id="KW-1185">Reference proteome</keyword>
<accession>A0A5A7MY78</accession>
<proteinExistence type="predicted"/>
<gene>
    <name evidence="1" type="ORF">JCM17845_16540</name>
</gene>
<reference evidence="1 2" key="1">
    <citation type="submission" date="2019-09" db="EMBL/GenBank/DDBJ databases">
        <title>NBRP : Genome information of microbial organism related human and environment.</title>
        <authorList>
            <person name="Hattori M."/>
            <person name="Oshima K."/>
            <person name="Inaba H."/>
            <person name="Suda W."/>
            <person name="Sakamoto M."/>
            <person name="Iino T."/>
            <person name="Kitahara M."/>
            <person name="Oshida Y."/>
            <person name="Iida T."/>
            <person name="Kudo T."/>
            <person name="Itoh T."/>
            <person name="Ohkuma M."/>
        </authorList>
    </citation>
    <scope>NUCLEOTIDE SEQUENCE [LARGE SCALE GENOMIC DNA]</scope>
    <source>
        <strain evidence="1 2">Mie-1</strain>
    </source>
</reference>
<dbReference type="Proteomes" id="UP000325187">
    <property type="component" value="Unassembled WGS sequence"/>
</dbReference>
<dbReference type="AlphaFoldDB" id="A0A5A7MY78"/>
<name>A0A5A7MY78_9PROT</name>